<dbReference type="Gene3D" id="3.10.129.10">
    <property type="entry name" value="Hotdog Thioesterase"/>
    <property type="match status" value="1"/>
</dbReference>
<feature type="active site" evidence="1">
    <location>
        <position position="44"/>
    </location>
</feature>
<dbReference type="SUPFAM" id="SSF54637">
    <property type="entry name" value="Thioesterase/thiol ester dehydrase-isomerase"/>
    <property type="match status" value="1"/>
</dbReference>
<dbReference type="PANTHER" id="PTHR36934:SF1">
    <property type="entry name" value="THIOESTERASE DOMAIN-CONTAINING PROTEIN"/>
    <property type="match status" value="1"/>
</dbReference>
<organism evidence="4">
    <name type="scientific">uncultured Desulfovibrio sp</name>
    <dbReference type="NCBI Taxonomy" id="167968"/>
    <lineage>
        <taxon>Bacteria</taxon>
        <taxon>Pseudomonadati</taxon>
        <taxon>Thermodesulfobacteriota</taxon>
        <taxon>Desulfovibrionia</taxon>
        <taxon>Desulfovibrionales</taxon>
        <taxon>Desulfovibrionaceae</taxon>
        <taxon>Desulfovibrio</taxon>
        <taxon>environmental samples</taxon>
    </lineage>
</organism>
<reference evidence="4" key="1">
    <citation type="submission" date="2016-04" db="EMBL/GenBank/DDBJ databases">
        <authorList>
            <person name="Evans L.H."/>
            <person name="Alamgir A."/>
            <person name="Owens N."/>
            <person name="Weber N.D."/>
            <person name="Virtaneva K."/>
            <person name="Barbian K."/>
            <person name="Babar A."/>
            <person name="Rosenke K."/>
        </authorList>
    </citation>
    <scope>NUCLEOTIDE SEQUENCE</scope>
    <source>
        <strain evidence="4">92-2</strain>
    </source>
</reference>
<dbReference type="AlphaFoldDB" id="A0A212JV21"/>
<feature type="binding site" evidence="2">
    <location>
        <position position="71"/>
    </location>
    <ligand>
        <name>substrate</name>
    </ligand>
</feature>
<dbReference type="EMBL" id="FLUP01000001">
    <property type="protein sequence ID" value="SBW03291.1"/>
    <property type="molecule type" value="Genomic_DNA"/>
</dbReference>
<dbReference type="InterPro" id="IPR025540">
    <property type="entry name" value="FlK"/>
</dbReference>
<evidence type="ECO:0000256" key="2">
    <source>
        <dbReference type="PIRSR" id="PIRSR014972-2"/>
    </source>
</evidence>
<evidence type="ECO:0000259" key="3">
    <source>
        <dbReference type="Pfam" id="PF22636"/>
    </source>
</evidence>
<sequence>MVKASEAGMSNMITPGMNGTSETTVTEAMLASTVGSGKVSVFSTAMMVAWMEGTAVDVVQPSLEDGQTTVGTGISVSHVAATPQGMKVRFTAEVTAVSPNGKGLSFKVAAYDETGLIGEGTHERVIVNKDKFESRTRDKAKA</sequence>
<protein>
    <recommendedName>
        <fullName evidence="3">Fluoroacetyl-CoA-specific thioesterase-like domain-containing protein</fullName>
    </recommendedName>
</protein>
<feature type="binding site" evidence="2">
    <location>
        <position position="124"/>
    </location>
    <ligand>
        <name>substrate</name>
    </ligand>
</feature>
<evidence type="ECO:0000256" key="1">
    <source>
        <dbReference type="PIRSR" id="PIRSR014972-1"/>
    </source>
</evidence>
<name>A0A212JV21_9BACT</name>
<dbReference type="InterPro" id="IPR054485">
    <property type="entry name" value="FlK-like_dom"/>
</dbReference>
<dbReference type="PANTHER" id="PTHR36934">
    <property type="entry name" value="BLR0278 PROTEIN"/>
    <property type="match status" value="1"/>
</dbReference>
<proteinExistence type="predicted"/>
<accession>A0A212JV21</accession>
<dbReference type="InterPro" id="IPR029069">
    <property type="entry name" value="HotDog_dom_sf"/>
</dbReference>
<dbReference type="PIRSF" id="PIRSF014972">
    <property type="entry name" value="FlK"/>
    <property type="match status" value="1"/>
</dbReference>
<feature type="domain" description="Fluoroacetyl-CoA-specific thioesterase-like" evidence="3">
    <location>
        <begin position="25"/>
        <end position="130"/>
    </location>
</feature>
<feature type="binding site" evidence="2">
    <location>
        <position position="71"/>
    </location>
    <ligand>
        <name>CoA</name>
        <dbReference type="ChEBI" id="CHEBI:57287"/>
    </ligand>
</feature>
<gene>
    <name evidence="4" type="ORF">KM92DES2_11775</name>
</gene>
<feature type="active site" evidence="1">
    <location>
        <position position="78"/>
    </location>
</feature>
<dbReference type="Pfam" id="PF22636">
    <property type="entry name" value="FlK"/>
    <property type="match status" value="1"/>
</dbReference>
<evidence type="ECO:0000313" key="4">
    <source>
        <dbReference type="EMBL" id="SBW03291.1"/>
    </source>
</evidence>
<feature type="active site" evidence="1">
    <location>
        <position position="52"/>
    </location>
</feature>